<dbReference type="Pfam" id="PF00436">
    <property type="entry name" value="SSB"/>
    <property type="match status" value="1"/>
</dbReference>
<dbReference type="PROSITE" id="PS50935">
    <property type="entry name" value="SSB"/>
    <property type="match status" value="1"/>
</dbReference>
<dbReference type="STRING" id="572477.Alvin_2403"/>
<evidence type="ECO:0000256" key="1">
    <source>
        <dbReference type="ARBA" id="ARBA00023125"/>
    </source>
</evidence>
<dbReference type="SUPFAM" id="SSF50249">
    <property type="entry name" value="Nucleic acid-binding proteins"/>
    <property type="match status" value="1"/>
</dbReference>
<keyword evidence="1 2" id="KW-0238">DNA-binding</keyword>
<feature type="compositionally biased region" description="Basic and acidic residues" evidence="3">
    <location>
        <begin position="131"/>
        <end position="141"/>
    </location>
</feature>
<dbReference type="InterPro" id="IPR012340">
    <property type="entry name" value="NA-bd_OB-fold"/>
</dbReference>
<accession>D3RNF4</accession>
<dbReference type="KEGG" id="alv:Alvin_2403"/>
<keyword evidence="5" id="KW-1185">Reference proteome</keyword>
<evidence type="ECO:0000313" key="5">
    <source>
        <dbReference type="Proteomes" id="UP000001441"/>
    </source>
</evidence>
<evidence type="ECO:0000256" key="3">
    <source>
        <dbReference type="SAM" id="MobiDB-lite"/>
    </source>
</evidence>
<name>D3RNF4_ALLVD</name>
<dbReference type="HOGENOM" id="CLU_078758_4_0_6"/>
<dbReference type="eggNOG" id="COG0629">
    <property type="taxonomic scope" value="Bacteria"/>
</dbReference>
<dbReference type="EMBL" id="CP001896">
    <property type="protein sequence ID" value="ADC63319.1"/>
    <property type="molecule type" value="Genomic_DNA"/>
</dbReference>
<dbReference type="Gene3D" id="2.40.50.140">
    <property type="entry name" value="Nucleic acid-binding proteins"/>
    <property type="match status" value="1"/>
</dbReference>
<sequence length="141" mass="15335">MLIGNIYGRLSADPTEKTTRTGKPMALASVAVDVTGQRTEDGDAETLWVSLMAFGHQCEALLRAEKGQMVAAIGKLTRGRYTGKDGTERESWTLLAESVVTAKSARPGGGRQRPNGDDRQRDQAPTQRQPPAHDFHDSIPF</sequence>
<dbReference type="GO" id="GO:0006260">
    <property type="term" value="P:DNA replication"/>
    <property type="evidence" value="ECO:0007669"/>
    <property type="project" value="InterPro"/>
</dbReference>
<dbReference type="AlphaFoldDB" id="D3RNF4"/>
<feature type="region of interest" description="Disordered" evidence="3">
    <location>
        <begin position="99"/>
        <end position="141"/>
    </location>
</feature>
<reference evidence="4 5" key="1">
    <citation type="journal article" date="2011" name="Stand. Genomic Sci.">
        <title>Complete genome sequence of Allochromatium vinosum DSM 180(T).</title>
        <authorList>
            <person name="Weissgerber T."/>
            <person name="Zigann R."/>
            <person name="Bruce D."/>
            <person name="Chang Y.J."/>
            <person name="Detter J.C."/>
            <person name="Han C."/>
            <person name="Hauser L."/>
            <person name="Jeffries C.D."/>
            <person name="Land M."/>
            <person name="Munk A.C."/>
            <person name="Tapia R."/>
            <person name="Dahl C."/>
        </authorList>
    </citation>
    <scope>NUCLEOTIDE SEQUENCE [LARGE SCALE GENOMIC DNA]</scope>
    <source>
        <strain evidence="5">ATCC 17899 / DSM 180 / NBRC 103801 / NCIMB 10441 / D</strain>
    </source>
</reference>
<dbReference type="GO" id="GO:0003697">
    <property type="term" value="F:single-stranded DNA binding"/>
    <property type="evidence" value="ECO:0007669"/>
    <property type="project" value="InterPro"/>
</dbReference>
<dbReference type="CDD" id="cd04496">
    <property type="entry name" value="SSB_OBF"/>
    <property type="match status" value="1"/>
</dbReference>
<dbReference type="Proteomes" id="UP000001441">
    <property type="component" value="Chromosome"/>
</dbReference>
<dbReference type="InterPro" id="IPR011344">
    <property type="entry name" value="ssDNA-bd"/>
</dbReference>
<proteinExistence type="predicted"/>
<dbReference type="InterPro" id="IPR000424">
    <property type="entry name" value="Primosome_PriB/ssb"/>
</dbReference>
<dbReference type="PIRSF" id="PIRSF002070">
    <property type="entry name" value="SSB"/>
    <property type="match status" value="1"/>
</dbReference>
<protein>
    <recommendedName>
        <fullName evidence="2">Single-stranded DNA-binding protein</fullName>
    </recommendedName>
</protein>
<evidence type="ECO:0000313" key="4">
    <source>
        <dbReference type="EMBL" id="ADC63319.1"/>
    </source>
</evidence>
<dbReference type="OrthoDB" id="5767250at2"/>
<organism evidence="4 5">
    <name type="scientific">Allochromatium vinosum (strain ATCC 17899 / DSM 180 / NBRC 103801 / NCIMB 10441 / D)</name>
    <name type="common">Chromatium vinosum</name>
    <dbReference type="NCBI Taxonomy" id="572477"/>
    <lineage>
        <taxon>Bacteria</taxon>
        <taxon>Pseudomonadati</taxon>
        <taxon>Pseudomonadota</taxon>
        <taxon>Gammaproteobacteria</taxon>
        <taxon>Chromatiales</taxon>
        <taxon>Chromatiaceae</taxon>
        <taxon>Allochromatium</taxon>
    </lineage>
</organism>
<dbReference type="RefSeq" id="WP_012971589.1">
    <property type="nucleotide sequence ID" value="NC_013851.1"/>
</dbReference>
<gene>
    <name evidence="4" type="ordered locus">Alvin_2403</name>
</gene>
<evidence type="ECO:0000256" key="2">
    <source>
        <dbReference type="PIRNR" id="PIRNR002070"/>
    </source>
</evidence>